<dbReference type="GO" id="GO:0016020">
    <property type="term" value="C:membrane"/>
    <property type="evidence" value="ECO:0007669"/>
    <property type="project" value="UniProtKB-SubCell"/>
</dbReference>
<dbReference type="GO" id="GO:0008270">
    <property type="term" value="F:zinc ion binding"/>
    <property type="evidence" value="ECO:0007669"/>
    <property type="project" value="UniProtKB-KW"/>
</dbReference>
<gene>
    <name evidence="18" type="ORF">Dsin_002840</name>
</gene>
<evidence type="ECO:0000256" key="9">
    <source>
        <dbReference type="ARBA" id="ARBA00022786"/>
    </source>
</evidence>
<keyword evidence="5" id="KW-0808">Transferase</keyword>
<evidence type="ECO:0000256" key="1">
    <source>
        <dbReference type="ARBA" id="ARBA00000900"/>
    </source>
</evidence>
<dbReference type="InterPro" id="IPR013083">
    <property type="entry name" value="Znf_RING/FYVE/PHD"/>
</dbReference>
<dbReference type="InterPro" id="IPR001841">
    <property type="entry name" value="Znf_RING"/>
</dbReference>
<dbReference type="Gene3D" id="3.30.40.10">
    <property type="entry name" value="Zinc/RING finger domain, C3HC4 (zinc finger)"/>
    <property type="match status" value="1"/>
</dbReference>
<feature type="compositionally biased region" description="Basic and acidic residues" evidence="15">
    <location>
        <begin position="229"/>
        <end position="239"/>
    </location>
</feature>
<keyword evidence="10" id="KW-0862">Zinc</keyword>
<evidence type="ECO:0000313" key="19">
    <source>
        <dbReference type="Proteomes" id="UP001281410"/>
    </source>
</evidence>
<sequence length="371" mass="41086">MKHRKLFPVDNSSTYTTQSADCTICYPGCNPDNCLPNVDIIFQQPPPPPPPPPPPHHHASPYVIIFVCLLIFFFLFILFNVIRAKARAVNRANNNGPQQALSDGSEEELVSENRIDHPIWFITTVGLQPSTINSISVCKYKKGEGLIEGTECSVCLNEFQENETLRLLPKCNHAFHIFCIDTWLKSHTNCPMCRASIVSSSVNSAPLPVIDQNSVSSNVIVNSQIDNSETDRQLGENQERNVQAGENRTRTEEGSERILKHSVNSNETDVLQVLEHDSQTLKRSVSLAETTMTLEFDDFGSVDESGDFSADQINDIAKKQDGEKPSTSRETGSCSSIVQCLHKSPVSMKRSVSSSSGSVLRNKNQKTILPL</sequence>
<dbReference type="GO" id="GO:0061630">
    <property type="term" value="F:ubiquitin protein ligase activity"/>
    <property type="evidence" value="ECO:0007669"/>
    <property type="project" value="UniProtKB-EC"/>
</dbReference>
<keyword evidence="9" id="KW-0833">Ubl conjugation pathway</keyword>
<reference evidence="18" key="1">
    <citation type="journal article" date="2023" name="Plant J.">
        <title>Genome sequences and population genomics provide insights into the demographic history, inbreeding, and mutation load of two 'living fossil' tree species of Dipteronia.</title>
        <authorList>
            <person name="Feng Y."/>
            <person name="Comes H.P."/>
            <person name="Chen J."/>
            <person name="Zhu S."/>
            <person name="Lu R."/>
            <person name="Zhang X."/>
            <person name="Li P."/>
            <person name="Qiu J."/>
            <person name="Olsen K.M."/>
            <person name="Qiu Y."/>
        </authorList>
    </citation>
    <scope>NUCLEOTIDE SEQUENCE</scope>
    <source>
        <strain evidence="18">NBL</strain>
    </source>
</reference>
<dbReference type="Proteomes" id="UP001281410">
    <property type="component" value="Unassembled WGS sequence"/>
</dbReference>
<dbReference type="EC" id="2.3.2.27" evidence="4"/>
<dbReference type="Pfam" id="PF13639">
    <property type="entry name" value="zf-RING_2"/>
    <property type="match status" value="1"/>
</dbReference>
<protein>
    <recommendedName>
        <fullName evidence="4">RING-type E3 ubiquitin transferase</fullName>
        <ecNumber evidence="4">2.3.2.27</ecNumber>
    </recommendedName>
</protein>
<keyword evidence="6 16" id="KW-0812">Transmembrane</keyword>
<dbReference type="SUPFAM" id="SSF57850">
    <property type="entry name" value="RING/U-box"/>
    <property type="match status" value="1"/>
</dbReference>
<keyword evidence="8 14" id="KW-0863">Zinc-finger</keyword>
<accession>A0AAE0B8A9</accession>
<dbReference type="SMART" id="SM00184">
    <property type="entry name" value="RING"/>
    <property type="match status" value="1"/>
</dbReference>
<evidence type="ECO:0000256" key="11">
    <source>
        <dbReference type="ARBA" id="ARBA00022989"/>
    </source>
</evidence>
<evidence type="ECO:0000313" key="18">
    <source>
        <dbReference type="EMBL" id="KAK3230959.1"/>
    </source>
</evidence>
<comment type="caution">
    <text evidence="18">The sequence shown here is derived from an EMBL/GenBank/DDBJ whole genome shotgun (WGS) entry which is preliminary data.</text>
</comment>
<evidence type="ECO:0000256" key="15">
    <source>
        <dbReference type="SAM" id="MobiDB-lite"/>
    </source>
</evidence>
<dbReference type="PANTHER" id="PTHR46913:SF19">
    <property type="entry name" value="RING-TYPE E3 UBIQUITIN TRANSFERASE"/>
    <property type="match status" value="1"/>
</dbReference>
<evidence type="ECO:0000256" key="14">
    <source>
        <dbReference type="PROSITE-ProRule" id="PRU00175"/>
    </source>
</evidence>
<keyword evidence="11 16" id="KW-1133">Transmembrane helix</keyword>
<keyword evidence="7" id="KW-0479">Metal-binding</keyword>
<evidence type="ECO:0000256" key="8">
    <source>
        <dbReference type="ARBA" id="ARBA00022771"/>
    </source>
</evidence>
<evidence type="ECO:0000256" key="5">
    <source>
        <dbReference type="ARBA" id="ARBA00022679"/>
    </source>
</evidence>
<keyword evidence="12 16" id="KW-0472">Membrane</keyword>
<feature type="transmembrane region" description="Helical" evidence="16">
    <location>
        <begin position="59"/>
        <end position="82"/>
    </location>
</feature>
<dbReference type="CDD" id="cd16461">
    <property type="entry name" value="RING-H2_EL5-like"/>
    <property type="match status" value="1"/>
</dbReference>
<evidence type="ECO:0000256" key="2">
    <source>
        <dbReference type="ARBA" id="ARBA00004167"/>
    </source>
</evidence>
<dbReference type="PANTHER" id="PTHR46913">
    <property type="entry name" value="RING-H2 FINGER PROTEIN ATL16"/>
    <property type="match status" value="1"/>
</dbReference>
<feature type="region of interest" description="Disordered" evidence="15">
    <location>
        <begin position="317"/>
        <end position="336"/>
    </location>
</feature>
<evidence type="ECO:0000256" key="10">
    <source>
        <dbReference type="ARBA" id="ARBA00022833"/>
    </source>
</evidence>
<organism evidence="18 19">
    <name type="scientific">Dipteronia sinensis</name>
    <dbReference type="NCBI Taxonomy" id="43782"/>
    <lineage>
        <taxon>Eukaryota</taxon>
        <taxon>Viridiplantae</taxon>
        <taxon>Streptophyta</taxon>
        <taxon>Embryophyta</taxon>
        <taxon>Tracheophyta</taxon>
        <taxon>Spermatophyta</taxon>
        <taxon>Magnoliopsida</taxon>
        <taxon>eudicotyledons</taxon>
        <taxon>Gunneridae</taxon>
        <taxon>Pentapetalae</taxon>
        <taxon>rosids</taxon>
        <taxon>malvids</taxon>
        <taxon>Sapindales</taxon>
        <taxon>Sapindaceae</taxon>
        <taxon>Hippocastanoideae</taxon>
        <taxon>Acereae</taxon>
        <taxon>Dipteronia</taxon>
    </lineage>
</organism>
<evidence type="ECO:0000256" key="4">
    <source>
        <dbReference type="ARBA" id="ARBA00012483"/>
    </source>
</evidence>
<dbReference type="EMBL" id="JANJYJ010000001">
    <property type="protein sequence ID" value="KAK3230959.1"/>
    <property type="molecule type" value="Genomic_DNA"/>
</dbReference>
<evidence type="ECO:0000256" key="12">
    <source>
        <dbReference type="ARBA" id="ARBA00023136"/>
    </source>
</evidence>
<feature type="region of interest" description="Disordered" evidence="15">
    <location>
        <begin position="226"/>
        <end position="256"/>
    </location>
</feature>
<name>A0AAE0B8A9_9ROSI</name>
<dbReference type="SUPFAM" id="SSF101447">
    <property type="entry name" value="Formin homology 2 domain (FH2 domain)"/>
    <property type="match status" value="1"/>
</dbReference>
<comment type="similarity">
    <text evidence="13">Belongs to the RING-type zinc finger family. ATL subfamily.</text>
</comment>
<dbReference type="PROSITE" id="PS50089">
    <property type="entry name" value="ZF_RING_2"/>
    <property type="match status" value="1"/>
</dbReference>
<evidence type="ECO:0000256" key="6">
    <source>
        <dbReference type="ARBA" id="ARBA00022692"/>
    </source>
</evidence>
<feature type="compositionally biased region" description="Basic and acidic residues" evidence="15">
    <location>
        <begin position="247"/>
        <end position="256"/>
    </location>
</feature>
<dbReference type="GO" id="GO:0016567">
    <property type="term" value="P:protein ubiquitination"/>
    <property type="evidence" value="ECO:0007669"/>
    <property type="project" value="InterPro"/>
</dbReference>
<feature type="compositionally biased region" description="Low complexity" evidence="15">
    <location>
        <begin position="344"/>
        <end position="359"/>
    </location>
</feature>
<comment type="pathway">
    <text evidence="3">Protein modification; protein ubiquitination.</text>
</comment>
<feature type="compositionally biased region" description="Polar residues" evidence="15">
    <location>
        <begin position="361"/>
        <end position="371"/>
    </location>
</feature>
<proteinExistence type="inferred from homology"/>
<comment type="catalytic activity">
    <reaction evidence="1">
        <text>S-ubiquitinyl-[E2 ubiquitin-conjugating enzyme]-L-cysteine + [acceptor protein]-L-lysine = [E2 ubiquitin-conjugating enzyme]-L-cysteine + N(6)-ubiquitinyl-[acceptor protein]-L-lysine.</text>
        <dbReference type="EC" id="2.3.2.27"/>
    </reaction>
</comment>
<dbReference type="AlphaFoldDB" id="A0AAE0B8A9"/>
<evidence type="ECO:0000256" key="16">
    <source>
        <dbReference type="SAM" id="Phobius"/>
    </source>
</evidence>
<comment type="subcellular location">
    <subcellularLocation>
        <location evidence="2">Membrane</location>
        <topology evidence="2">Single-pass membrane protein</topology>
    </subcellularLocation>
</comment>
<dbReference type="InterPro" id="IPR044600">
    <property type="entry name" value="ATL1/ATL16-like"/>
</dbReference>
<dbReference type="FunFam" id="3.30.40.10:FF:000233">
    <property type="entry name" value="RING-H2 finger protein ATL54"/>
    <property type="match status" value="1"/>
</dbReference>
<feature type="compositionally biased region" description="Basic and acidic residues" evidence="15">
    <location>
        <begin position="317"/>
        <end position="327"/>
    </location>
</feature>
<evidence type="ECO:0000259" key="17">
    <source>
        <dbReference type="PROSITE" id="PS50089"/>
    </source>
</evidence>
<keyword evidence="19" id="KW-1185">Reference proteome</keyword>
<evidence type="ECO:0000256" key="7">
    <source>
        <dbReference type="ARBA" id="ARBA00022723"/>
    </source>
</evidence>
<evidence type="ECO:0000256" key="13">
    <source>
        <dbReference type="ARBA" id="ARBA00024209"/>
    </source>
</evidence>
<evidence type="ECO:0000256" key="3">
    <source>
        <dbReference type="ARBA" id="ARBA00004906"/>
    </source>
</evidence>
<feature type="region of interest" description="Disordered" evidence="15">
    <location>
        <begin position="344"/>
        <end position="371"/>
    </location>
</feature>
<feature type="domain" description="RING-type" evidence="17">
    <location>
        <begin position="152"/>
        <end position="194"/>
    </location>
</feature>